<dbReference type="AlphaFoldDB" id="A0A0F4VL02"/>
<gene>
    <name evidence="2" type="primary">rbfA</name>
    <name evidence="3" type="ORF">DJ66_0866</name>
</gene>
<keyword evidence="2" id="KW-0963">Cytoplasm</keyword>
<dbReference type="PATRIC" id="fig|556287.9.peg.891"/>
<comment type="similarity">
    <text evidence="2">Belongs to the RbfA family.</text>
</comment>
<comment type="function">
    <text evidence="2">One of several proteins that assist in the late maturation steps of the functional core of the 30S ribosomal subunit. Associates with free 30S ribosomal subunits (but not with 30S subunits that are part of 70S ribosomes or polysomes). Required for efficient processing of 16S rRNA. May interact with the 5'-terminal helix region of 16S rRNA.</text>
</comment>
<dbReference type="GO" id="GO:0005829">
    <property type="term" value="C:cytosol"/>
    <property type="evidence" value="ECO:0007669"/>
    <property type="project" value="TreeGrafter"/>
</dbReference>
<reference evidence="3 4" key="1">
    <citation type="journal article" date="2015" name="Phytopathology">
        <title>Genomes of Candidatus Liberibacter solanacearum haplotype A from New Zealand and the USA suggest significant genome plasticity in the species.</title>
        <authorList>
            <person name="Thompson S.M."/>
            <person name="Johnson C.P."/>
            <person name="Lu A.Y."/>
            <person name="Frampton R.A."/>
            <person name="Sullivan K.L."/>
            <person name="Fiers M.W."/>
            <person name="Crowhurst R.N."/>
            <person name="Pitman A.R."/>
            <person name="Scott I."/>
            <person name="Gudmestad N.C."/>
            <person name="Smith G.R."/>
        </authorList>
    </citation>
    <scope>NUCLEOTIDE SEQUENCE [LARGE SCALE GENOMIC DNA]</scope>
    <source>
        <strain evidence="3 4">LsoNZ1</strain>
    </source>
</reference>
<proteinExistence type="inferred from homology"/>
<keyword evidence="1 2" id="KW-0690">Ribosome biogenesis</keyword>
<dbReference type="InterPro" id="IPR023799">
    <property type="entry name" value="RbfA_dom_sf"/>
</dbReference>
<dbReference type="InterPro" id="IPR020053">
    <property type="entry name" value="Ribosome-bd_factorA_CS"/>
</dbReference>
<dbReference type="EMBL" id="JMTK01000002">
    <property type="protein sequence ID" value="KJZ82131.1"/>
    <property type="molecule type" value="Genomic_DNA"/>
</dbReference>
<organism evidence="3 4">
    <name type="scientific">Candidatus Liberibacter solanacearum</name>
    <dbReference type="NCBI Taxonomy" id="556287"/>
    <lineage>
        <taxon>Bacteria</taxon>
        <taxon>Pseudomonadati</taxon>
        <taxon>Pseudomonadota</taxon>
        <taxon>Alphaproteobacteria</taxon>
        <taxon>Hyphomicrobiales</taxon>
        <taxon>Rhizobiaceae</taxon>
        <taxon>Liberibacter</taxon>
    </lineage>
</organism>
<evidence type="ECO:0000313" key="3">
    <source>
        <dbReference type="EMBL" id="KJZ82131.1"/>
    </source>
</evidence>
<name>A0A0F4VL02_9HYPH</name>
<comment type="subunit">
    <text evidence="2">Monomer. Binds 30S ribosomal subunits, but not 50S ribosomal subunits or 70S ribosomes.</text>
</comment>
<sequence>MKNKSSVPSRRALRVGEEVRSALMWVILNNEFQDKLIHRDIISISEVCMSVDLRVATVYVSLFPDVSPDVVIDALNCNNKFLRGRISQSLRNLRYIPELRFRYDTSLQNYWKLDTLMCSSKVVRDLKSDGVV</sequence>
<evidence type="ECO:0000256" key="1">
    <source>
        <dbReference type="ARBA" id="ARBA00022517"/>
    </source>
</evidence>
<comment type="caution">
    <text evidence="3">The sequence shown here is derived from an EMBL/GenBank/DDBJ whole genome shotgun (WGS) entry which is preliminary data.</text>
</comment>
<dbReference type="PANTHER" id="PTHR33515:SF1">
    <property type="entry name" value="RIBOSOME-BINDING FACTOR A, CHLOROPLASTIC-RELATED"/>
    <property type="match status" value="1"/>
</dbReference>
<protein>
    <recommendedName>
        <fullName evidence="2">Ribosome-binding factor A</fullName>
    </recommendedName>
</protein>
<dbReference type="HAMAP" id="MF_00003">
    <property type="entry name" value="RbfA"/>
    <property type="match status" value="1"/>
</dbReference>
<dbReference type="Proteomes" id="UP000033731">
    <property type="component" value="Unassembled WGS sequence"/>
</dbReference>
<dbReference type="SUPFAM" id="SSF89919">
    <property type="entry name" value="Ribosome-binding factor A, RbfA"/>
    <property type="match status" value="1"/>
</dbReference>
<comment type="subcellular location">
    <subcellularLocation>
        <location evidence="2">Cytoplasm</location>
    </subcellularLocation>
</comment>
<dbReference type="PROSITE" id="PS01319">
    <property type="entry name" value="RBFA"/>
    <property type="match status" value="1"/>
</dbReference>
<dbReference type="GO" id="GO:0030490">
    <property type="term" value="P:maturation of SSU-rRNA"/>
    <property type="evidence" value="ECO:0007669"/>
    <property type="project" value="UniProtKB-UniRule"/>
</dbReference>
<dbReference type="Pfam" id="PF02033">
    <property type="entry name" value="RBFA"/>
    <property type="match status" value="1"/>
</dbReference>
<dbReference type="RefSeq" id="WP_045960843.1">
    <property type="nucleotide sequence ID" value="NZ_JMTK01000002.1"/>
</dbReference>
<dbReference type="InterPro" id="IPR000238">
    <property type="entry name" value="RbfA"/>
</dbReference>
<accession>A0A0F4VL02</accession>
<evidence type="ECO:0000256" key="2">
    <source>
        <dbReference type="HAMAP-Rule" id="MF_00003"/>
    </source>
</evidence>
<evidence type="ECO:0000313" key="4">
    <source>
        <dbReference type="Proteomes" id="UP000033731"/>
    </source>
</evidence>
<dbReference type="InterPro" id="IPR015946">
    <property type="entry name" value="KH_dom-like_a/b"/>
</dbReference>
<dbReference type="GO" id="GO:0043024">
    <property type="term" value="F:ribosomal small subunit binding"/>
    <property type="evidence" value="ECO:0007669"/>
    <property type="project" value="TreeGrafter"/>
</dbReference>
<dbReference type="Gene3D" id="3.30.300.20">
    <property type="match status" value="1"/>
</dbReference>
<dbReference type="PANTHER" id="PTHR33515">
    <property type="entry name" value="RIBOSOME-BINDING FACTOR A, CHLOROPLASTIC-RELATED"/>
    <property type="match status" value="1"/>
</dbReference>
<keyword evidence="4" id="KW-1185">Reference proteome</keyword>